<evidence type="ECO:0000256" key="1">
    <source>
        <dbReference type="ARBA" id="ARBA00004123"/>
    </source>
</evidence>
<organism evidence="2 3">
    <name type="scientific">Trichonephila clavipes</name>
    <name type="common">Golden silk orbweaver</name>
    <name type="synonym">Nephila clavipes</name>
    <dbReference type="NCBI Taxonomy" id="2585209"/>
    <lineage>
        <taxon>Eukaryota</taxon>
        <taxon>Metazoa</taxon>
        <taxon>Ecdysozoa</taxon>
        <taxon>Arthropoda</taxon>
        <taxon>Chelicerata</taxon>
        <taxon>Arachnida</taxon>
        <taxon>Araneae</taxon>
        <taxon>Araneomorphae</taxon>
        <taxon>Entelegynae</taxon>
        <taxon>Araneoidea</taxon>
        <taxon>Nephilidae</taxon>
        <taxon>Trichonephila</taxon>
    </lineage>
</organism>
<evidence type="ECO:0000313" key="2">
    <source>
        <dbReference type="EMBL" id="GFX90207.1"/>
    </source>
</evidence>
<dbReference type="GO" id="GO:0003676">
    <property type="term" value="F:nucleic acid binding"/>
    <property type="evidence" value="ECO:0007669"/>
    <property type="project" value="InterPro"/>
</dbReference>
<reference evidence="2" key="1">
    <citation type="submission" date="2020-08" db="EMBL/GenBank/DDBJ databases">
        <title>Multicomponent nature underlies the extraordinary mechanical properties of spider dragline silk.</title>
        <authorList>
            <person name="Kono N."/>
            <person name="Nakamura H."/>
            <person name="Mori M."/>
            <person name="Yoshida Y."/>
            <person name="Ohtoshi R."/>
            <person name="Malay A.D."/>
            <person name="Moran D.A.P."/>
            <person name="Tomita M."/>
            <person name="Numata K."/>
            <person name="Arakawa K."/>
        </authorList>
    </citation>
    <scope>NUCLEOTIDE SEQUENCE</scope>
</reference>
<dbReference type="GO" id="GO:0005634">
    <property type="term" value="C:nucleus"/>
    <property type="evidence" value="ECO:0007669"/>
    <property type="project" value="UniProtKB-SubCell"/>
</dbReference>
<proteinExistence type="predicted"/>
<accession>A0A8X6RIU4</accession>
<dbReference type="EMBL" id="BMAU01021093">
    <property type="protein sequence ID" value="GFX90207.1"/>
    <property type="molecule type" value="Genomic_DNA"/>
</dbReference>
<comment type="caution">
    <text evidence="2">The sequence shown here is derived from an EMBL/GenBank/DDBJ whole genome shotgun (WGS) entry which is preliminary data.</text>
</comment>
<dbReference type="InterPro" id="IPR036397">
    <property type="entry name" value="RNaseH_sf"/>
</dbReference>
<keyword evidence="3" id="KW-1185">Reference proteome</keyword>
<dbReference type="InterPro" id="IPR009057">
    <property type="entry name" value="Homeodomain-like_sf"/>
</dbReference>
<dbReference type="Proteomes" id="UP000887159">
    <property type="component" value="Unassembled WGS sequence"/>
</dbReference>
<dbReference type="AlphaFoldDB" id="A0A8X6RIU4"/>
<name>A0A8X6RIU4_TRICX</name>
<comment type="subcellular location">
    <subcellularLocation>
        <location evidence="1">Nucleus</location>
    </subcellularLocation>
</comment>
<evidence type="ECO:0000313" key="3">
    <source>
        <dbReference type="Proteomes" id="UP000887159"/>
    </source>
</evidence>
<protein>
    <submittedName>
        <fullName evidence="2">Transposable element Tcb2 transposase</fullName>
    </submittedName>
</protein>
<sequence>MSERSRFPDSLRWRVLGWMELGLSQADAARRHNVSRSVVHRLWNQYQTETSVSRRHVPSRPRAATPTRDCFISLSARKRRRISVPQLVADHSVASGRRISTNESRITLESDSERLIFWRERSTRYHQSNTVERHSYRGGGIMVWAGISLSGHTDLHVFQGGTLTGVKYQDDILDP</sequence>
<dbReference type="Gene3D" id="3.30.420.10">
    <property type="entry name" value="Ribonuclease H-like superfamily/Ribonuclease H"/>
    <property type="match status" value="1"/>
</dbReference>
<gene>
    <name evidence="2" type="primary">TCB2_120</name>
    <name evidence="2" type="ORF">TNCV_2449821</name>
</gene>
<dbReference type="SUPFAM" id="SSF46689">
    <property type="entry name" value="Homeodomain-like"/>
    <property type="match status" value="1"/>
</dbReference>